<dbReference type="EMBL" id="BGZL01000005">
    <property type="protein sequence ID" value="GBQ01035.1"/>
    <property type="molecule type" value="Genomic_DNA"/>
</dbReference>
<organism evidence="2 3">
    <name type="scientific">Streptomyces spongiicola</name>
    <dbReference type="NCBI Taxonomy" id="1690221"/>
    <lineage>
        <taxon>Bacteria</taxon>
        <taxon>Bacillati</taxon>
        <taxon>Actinomycetota</taxon>
        <taxon>Actinomycetes</taxon>
        <taxon>Kitasatosporales</taxon>
        <taxon>Streptomycetaceae</taxon>
        <taxon>Streptomyces</taxon>
    </lineage>
</organism>
<evidence type="ECO:0000256" key="1">
    <source>
        <dbReference type="SAM" id="MobiDB-lite"/>
    </source>
</evidence>
<reference evidence="2 3" key="1">
    <citation type="submission" date="2018-07" db="EMBL/GenBank/DDBJ databases">
        <title>Whole Genome Shotgun Sequence of Streptomyces spongiicola strain 531S.</title>
        <authorList>
            <person name="Dohra H."/>
            <person name="Kodani S."/>
        </authorList>
    </citation>
    <scope>NUCLEOTIDE SEQUENCE [LARGE SCALE GENOMIC DNA]</scope>
    <source>
        <strain evidence="2 3">531S</strain>
    </source>
</reference>
<feature type="compositionally biased region" description="Basic and acidic residues" evidence="1">
    <location>
        <begin position="25"/>
        <end position="47"/>
    </location>
</feature>
<sequence>MGSQDQTNRADLYRGIETHYAARQQARDEAAAPEREARERRMEADAKLHGTAGWSALSDARRRMAAAHIARQAQDGGHDAA</sequence>
<proteinExistence type="predicted"/>
<evidence type="ECO:0000313" key="3">
    <source>
        <dbReference type="Proteomes" id="UP000265354"/>
    </source>
</evidence>
<evidence type="ECO:0000313" key="2">
    <source>
        <dbReference type="EMBL" id="GBQ01035.1"/>
    </source>
</evidence>
<name>A0A388T1D2_9ACTN</name>
<dbReference type="RefSeq" id="WP_116427586.1">
    <property type="nucleotide sequence ID" value="NZ_BGZL01000005.1"/>
</dbReference>
<accession>A0A388T1D2</accession>
<gene>
    <name evidence="2" type="ORF">SSP531S_24650</name>
</gene>
<dbReference type="Proteomes" id="UP000265354">
    <property type="component" value="Unassembled WGS sequence"/>
</dbReference>
<dbReference type="AlphaFoldDB" id="A0A388T1D2"/>
<protein>
    <submittedName>
        <fullName evidence="2">Uncharacterized protein</fullName>
    </submittedName>
</protein>
<comment type="caution">
    <text evidence="2">The sequence shown here is derived from an EMBL/GenBank/DDBJ whole genome shotgun (WGS) entry which is preliminary data.</text>
</comment>
<feature type="region of interest" description="Disordered" evidence="1">
    <location>
        <begin position="16"/>
        <end position="47"/>
    </location>
</feature>